<dbReference type="Proteomes" id="UP000199758">
    <property type="component" value="Unassembled WGS sequence"/>
</dbReference>
<dbReference type="RefSeq" id="WP_072895292.1">
    <property type="nucleotide sequence ID" value="NZ_FQWZ01000002.1"/>
</dbReference>
<evidence type="ECO:0000313" key="2">
    <source>
        <dbReference type="Proteomes" id="UP000199758"/>
    </source>
</evidence>
<organism evidence="1 2">
    <name type="scientific">Hydrocarboniphaga daqingensis</name>
    <dbReference type="NCBI Taxonomy" id="490188"/>
    <lineage>
        <taxon>Bacteria</taxon>
        <taxon>Pseudomonadati</taxon>
        <taxon>Pseudomonadota</taxon>
        <taxon>Gammaproteobacteria</taxon>
        <taxon>Nevskiales</taxon>
        <taxon>Nevskiaceae</taxon>
        <taxon>Hydrocarboniphaga</taxon>
    </lineage>
</organism>
<accession>A0A1M5M215</accession>
<proteinExistence type="predicted"/>
<sequence>MTHYHLNAPLTADLGSRVVSTSAAIRSGKIGPSQSDPVSDLIVDLTDAAMRHFFVRPAEVFKLGLASRGIIDLGVRSTNKTIRMALKQILPRLSPEQFRQVADYLDEALEINKPQRKPE</sequence>
<evidence type="ECO:0000313" key="1">
    <source>
        <dbReference type="EMBL" id="SHG71240.1"/>
    </source>
</evidence>
<dbReference type="AlphaFoldDB" id="A0A1M5M215"/>
<dbReference type="STRING" id="490188.SAMN04488068_1219"/>
<name>A0A1M5M215_9GAMM</name>
<dbReference type="EMBL" id="FQWZ01000002">
    <property type="protein sequence ID" value="SHG71240.1"/>
    <property type="molecule type" value="Genomic_DNA"/>
</dbReference>
<protein>
    <submittedName>
        <fullName evidence="1">Uncharacterized protein</fullName>
    </submittedName>
</protein>
<dbReference type="OrthoDB" id="9912094at2"/>
<gene>
    <name evidence="1" type="ORF">SAMN04488068_1219</name>
</gene>
<keyword evidence="2" id="KW-1185">Reference proteome</keyword>
<reference evidence="1 2" key="1">
    <citation type="submission" date="2016-11" db="EMBL/GenBank/DDBJ databases">
        <authorList>
            <person name="Jaros S."/>
            <person name="Januszkiewicz K."/>
            <person name="Wedrychowicz H."/>
        </authorList>
    </citation>
    <scope>NUCLEOTIDE SEQUENCE [LARGE SCALE GENOMIC DNA]</scope>
    <source>
        <strain evidence="1 2">CGMCC 1.7049</strain>
    </source>
</reference>